<keyword evidence="17" id="KW-1185">Reference proteome</keyword>
<comment type="catalytic activity">
    <reaction evidence="1 14">
        <text>Hydrolyzes free adenine bases from 7,8-dihydro-8-oxoguanine:adenine mismatched double-stranded DNA, leaving an apurinic site.</text>
        <dbReference type="EC" id="3.2.2.31"/>
    </reaction>
</comment>
<evidence type="ECO:0000256" key="6">
    <source>
        <dbReference type="ARBA" id="ARBA00022485"/>
    </source>
</evidence>
<dbReference type="Pfam" id="PF00730">
    <property type="entry name" value="HhH-GPD"/>
    <property type="match status" value="1"/>
</dbReference>
<evidence type="ECO:0000256" key="13">
    <source>
        <dbReference type="ARBA" id="ARBA00023295"/>
    </source>
</evidence>
<dbReference type="STRING" id="649638.Trad_1385"/>
<dbReference type="PANTHER" id="PTHR42944:SF1">
    <property type="entry name" value="ADENINE DNA GLYCOSYLASE"/>
    <property type="match status" value="1"/>
</dbReference>
<evidence type="ECO:0000259" key="15">
    <source>
        <dbReference type="SMART" id="SM00478"/>
    </source>
</evidence>
<dbReference type="GO" id="GO:0035485">
    <property type="term" value="F:adenine/guanine mispair binding"/>
    <property type="evidence" value="ECO:0007669"/>
    <property type="project" value="TreeGrafter"/>
</dbReference>
<keyword evidence="8 14" id="KW-0227">DNA damage</keyword>
<evidence type="ECO:0000256" key="7">
    <source>
        <dbReference type="ARBA" id="ARBA00022723"/>
    </source>
</evidence>
<reference evidence="17" key="1">
    <citation type="submission" date="2010-05" db="EMBL/GenBank/DDBJ databases">
        <title>The complete genome of Truepera radiovictris DSM 17093.</title>
        <authorList>
            <consortium name="US DOE Joint Genome Institute (JGI-PGF)"/>
            <person name="Lucas S."/>
            <person name="Copeland A."/>
            <person name="Lapidus A."/>
            <person name="Glavina del Rio T."/>
            <person name="Dalin E."/>
            <person name="Tice H."/>
            <person name="Bruce D."/>
            <person name="Goodwin L."/>
            <person name="Pitluck S."/>
            <person name="Kyrpides N."/>
            <person name="Mavromatis K."/>
            <person name="Ovchinnikova G."/>
            <person name="Munk A.C."/>
            <person name="Detter J.C."/>
            <person name="Han C."/>
            <person name="Tapia R."/>
            <person name="Land M."/>
            <person name="Hauser L."/>
            <person name="Markowitz V."/>
            <person name="Cheng J.-F."/>
            <person name="Hugenholtz P."/>
            <person name="Woyke T."/>
            <person name="Wu D."/>
            <person name="Tindall B."/>
            <person name="Pomrenke H.G."/>
            <person name="Brambilla E."/>
            <person name="Klenk H.-P."/>
            <person name="Eisen J.A."/>
        </authorList>
    </citation>
    <scope>NUCLEOTIDE SEQUENCE [LARGE SCALE GENOMIC DNA]</scope>
    <source>
        <strain evidence="17">DSM 17093 / CIP 108686 / LMG 22925 / RQ-24</strain>
    </source>
</reference>
<dbReference type="PROSITE" id="PS01155">
    <property type="entry name" value="ENDONUCLEASE_III_2"/>
    <property type="match status" value="1"/>
</dbReference>
<dbReference type="InterPro" id="IPR011257">
    <property type="entry name" value="DNA_glycosylase"/>
</dbReference>
<organism evidence="16 17">
    <name type="scientific">Truepera radiovictrix (strain DSM 17093 / CIP 108686 / LMG 22925 / RQ-24)</name>
    <dbReference type="NCBI Taxonomy" id="649638"/>
    <lineage>
        <taxon>Bacteria</taxon>
        <taxon>Thermotogati</taxon>
        <taxon>Deinococcota</taxon>
        <taxon>Deinococci</taxon>
        <taxon>Trueperales</taxon>
        <taxon>Trueperaceae</taxon>
        <taxon>Truepera</taxon>
    </lineage>
</organism>
<dbReference type="InterPro" id="IPR029119">
    <property type="entry name" value="MutY_C"/>
</dbReference>
<keyword evidence="9" id="KW-0378">Hydrolase</keyword>
<dbReference type="PANTHER" id="PTHR42944">
    <property type="entry name" value="ADENINE DNA GLYCOSYLASE"/>
    <property type="match status" value="1"/>
</dbReference>
<evidence type="ECO:0000256" key="14">
    <source>
        <dbReference type="RuleBase" id="RU365096"/>
    </source>
</evidence>
<protein>
    <recommendedName>
        <fullName evidence="5 14">Adenine DNA glycosylase</fullName>
        <ecNumber evidence="4 14">3.2.2.31</ecNumber>
    </recommendedName>
</protein>
<evidence type="ECO:0000256" key="9">
    <source>
        <dbReference type="ARBA" id="ARBA00022801"/>
    </source>
</evidence>
<dbReference type="InterPro" id="IPR015797">
    <property type="entry name" value="NUDIX_hydrolase-like_dom_sf"/>
</dbReference>
<dbReference type="InterPro" id="IPR003265">
    <property type="entry name" value="HhH-GPD_domain"/>
</dbReference>
<dbReference type="AlphaFoldDB" id="D7CWZ9"/>
<dbReference type="Proteomes" id="UP000000379">
    <property type="component" value="Chromosome"/>
</dbReference>
<evidence type="ECO:0000256" key="4">
    <source>
        <dbReference type="ARBA" id="ARBA00012045"/>
    </source>
</evidence>
<dbReference type="OrthoDB" id="9802365at2"/>
<dbReference type="SUPFAM" id="SSF55811">
    <property type="entry name" value="Nudix"/>
    <property type="match status" value="1"/>
</dbReference>
<keyword evidence="12" id="KW-0234">DNA repair</keyword>
<dbReference type="Pfam" id="PF00633">
    <property type="entry name" value="HHH"/>
    <property type="match status" value="1"/>
</dbReference>
<keyword evidence="10 14" id="KW-0408">Iron</keyword>
<keyword evidence="11" id="KW-0411">Iron-sulfur</keyword>
<name>D7CWZ9_TRURR</name>
<comment type="similarity">
    <text evidence="3 14">Belongs to the Nth/MutY family.</text>
</comment>
<dbReference type="Gene3D" id="1.10.340.30">
    <property type="entry name" value="Hypothetical protein, domain 2"/>
    <property type="match status" value="1"/>
</dbReference>
<dbReference type="EMBL" id="CP002049">
    <property type="protein sequence ID" value="ADI14507.1"/>
    <property type="molecule type" value="Genomic_DNA"/>
</dbReference>
<evidence type="ECO:0000256" key="10">
    <source>
        <dbReference type="ARBA" id="ARBA00023004"/>
    </source>
</evidence>
<evidence type="ECO:0000313" key="17">
    <source>
        <dbReference type="Proteomes" id="UP000000379"/>
    </source>
</evidence>
<dbReference type="KEGG" id="tra:Trad_1385"/>
<proteinExistence type="inferred from homology"/>
<keyword evidence="13 14" id="KW-0326">Glycosidase</keyword>
<dbReference type="GO" id="GO:0051539">
    <property type="term" value="F:4 iron, 4 sulfur cluster binding"/>
    <property type="evidence" value="ECO:0007669"/>
    <property type="project" value="UniProtKB-UniRule"/>
</dbReference>
<dbReference type="GO" id="GO:0034039">
    <property type="term" value="F:8-oxo-7,8-dihydroguanine DNA N-glycosylase activity"/>
    <property type="evidence" value="ECO:0007669"/>
    <property type="project" value="TreeGrafter"/>
</dbReference>
<dbReference type="Pfam" id="PF14815">
    <property type="entry name" value="NUDIX_4"/>
    <property type="match status" value="1"/>
</dbReference>
<dbReference type="GO" id="GO:0046872">
    <property type="term" value="F:metal ion binding"/>
    <property type="evidence" value="ECO:0007669"/>
    <property type="project" value="UniProtKB-UniRule"/>
</dbReference>
<dbReference type="Gene3D" id="3.90.79.10">
    <property type="entry name" value="Nucleoside Triphosphate Pyrophosphohydrolase"/>
    <property type="match status" value="1"/>
</dbReference>
<dbReference type="GO" id="GO:0006298">
    <property type="term" value="P:mismatch repair"/>
    <property type="evidence" value="ECO:0007669"/>
    <property type="project" value="TreeGrafter"/>
</dbReference>
<dbReference type="EC" id="3.2.2.31" evidence="4 14"/>
<dbReference type="CDD" id="cd03431">
    <property type="entry name" value="NUDIX_DNA_Glycosylase_C-MutY"/>
    <property type="match status" value="1"/>
</dbReference>
<evidence type="ECO:0000256" key="11">
    <source>
        <dbReference type="ARBA" id="ARBA00023014"/>
    </source>
</evidence>
<reference evidence="16 17" key="2">
    <citation type="journal article" date="2011" name="Stand. Genomic Sci.">
        <title>Complete genome sequence of Truepera radiovictrix type strain (RQ-24).</title>
        <authorList>
            <person name="Ivanova N."/>
            <person name="Rohde C."/>
            <person name="Munk C."/>
            <person name="Nolan M."/>
            <person name="Lucas S."/>
            <person name="Del Rio T.G."/>
            <person name="Tice H."/>
            <person name="Deshpande S."/>
            <person name="Cheng J.F."/>
            <person name="Tapia R."/>
            <person name="Han C."/>
            <person name="Goodwin L."/>
            <person name="Pitluck S."/>
            <person name="Liolios K."/>
            <person name="Mavromatis K."/>
            <person name="Mikhailova N."/>
            <person name="Pati A."/>
            <person name="Chen A."/>
            <person name="Palaniappan K."/>
            <person name="Land M."/>
            <person name="Hauser L."/>
            <person name="Chang Y.J."/>
            <person name="Jeffries C.D."/>
            <person name="Brambilla E."/>
            <person name="Rohde M."/>
            <person name="Goker M."/>
            <person name="Tindall B.J."/>
            <person name="Woyke T."/>
            <person name="Bristow J."/>
            <person name="Eisen J.A."/>
            <person name="Markowitz V."/>
            <person name="Hugenholtz P."/>
            <person name="Kyrpides N.C."/>
            <person name="Klenk H.P."/>
            <person name="Lapidus A."/>
        </authorList>
    </citation>
    <scope>NUCLEOTIDE SEQUENCE [LARGE SCALE GENOMIC DNA]</scope>
    <source>
        <strain evidence="17">DSM 17093 / CIP 108686 / LMG 22925 / RQ-24</strain>
    </source>
</reference>
<dbReference type="HOGENOM" id="CLU_012862_0_0_0"/>
<evidence type="ECO:0000256" key="2">
    <source>
        <dbReference type="ARBA" id="ARBA00002933"/>
    </source>
</evidence>
<comment type="function">
    <text evidence="2">Adenine glycosylase active on G-A mispairs. MutY also corrects error-prone DNA synthesis past GO lesions which are due to the oxidatively damaged form of guanine: 7,8-dihydro-8-oxoguanine (8-oxo-dGTP).</text>
</comment>
<accession>D7CWZ9</accession>
<evidence type="ECO:0000256" key="1">
    <source>
        <dbReference type="ARBA" id="ARBA00000843"/>
    </source>
</evidence>
<dbReference type="NCBIfam" id="TIGR01084">
    <property type="entry name" value="mutY"/>
    <property type="match status" value="1"/>
</dbReference>
<evidence type="ECO:0000256" key="5">
    <source>
        <dbReference type="ARBA" id="ARBA00022023"/>
    </source>
</evidence>
<dbReference type="eggNOG" id="COG1194">
    <property type="taxonomic scope" value="Bacteria"/>
</dbReference>
<feature type="domain" description="HhH-GPD" evidence="15">
    <location>
        <begin position="41"/>
        <end position="187"/>
    </location>
</feature>
<dbReference type="InterPro" id="IPR044298">
    <property type="entry name" value="MIG/MutY"/>
</dbReference>
<keyword evidence="7" id="KW-0479">Metal-binding</keyword>
<dbReference type="InterPro" id="IPR005760">
    <property type="entry name" value="A/G_AdeGlyc_MutY"/>
</dbReference>
<comment type="cofactor">
    <cofactor evidence="14">
        <name>[4Fe-4S] cluster</name>
        <dbReference type="ChEBI" id="CHEBI:49883"/>
    </cofactor>
    <text evidence="14">Binds 1 [4Fe-4S] cluster.</text>
</comment>
<evidence type="ECO:0000256" key="12">
    <source>
        <dbReference type="ARBA" id="ARBA00023204"/>
    </source>
</evidence>
<gene>
    <name evidence="16" type="ordered locus">Trad_1385</name>
</gene>
<dbReference type="InterPro" id="IPR000445">
    <property type="entry name" value="HhH_motif"/>
</dbReference>
<dbReference type="InterPro" id="IPR023170">
    <property type="entry name" value="HhH_base_excis_C"/>
</dbReference>
<dbReference type="CDD" id="cd00056">
    <property type="entry name" value="ENDO3c"/>
    <property type="match status" value="1"/>
</dbReference>
<evidence type="ECO:0000256" key="8">
    <source>
        <dbReference type="ARBA" id="ARBA00022763"/>
    </source>
</evidence>
<evidence type="ECO:0000313" key="16">
    <source>
        <dbReference type="EMBL" id="ADI14507.1"/>
    </source>
</evidence>
<dbReference type="RefSeq" id="WP_013177877.1">
    <property type="nucleotide sequence ID" value="NC_014221.1"/>
</dbReference>
<dbReference type="GO" id="GO:0000701">
    <property type="term" value="F:purine-specific mismatch base pair DNA N-glycosylase activity"/>
    <property type="evidence" value="ECO:0007669"/>
    <property type="project" value="UniProtKB-EC"/>
</dbReference>
<dbReference type="Gene3D" id="1.10.1670.10">
    <property type="entry name" value="Helix-hairpin-Helix base-excision DNA repair enzymes (C-terminal)"/>
    <property type="match status" value="1"/>
</dbReference>
<dbReference type="InterPro" id="IPR003651">
    <property type="entry name" value="Endonuclease3_FeS-loop_motif"/>
</dbReference>
<dbReference type="SUPFAM" id="SSF48150">
    <property type="entry name" value="DNA-glycosylase"/>
    <property type="match status" value="1"/>
</dbReference>
<dbReference type="GO" id="GO:0032357">
    <property type="term" value="F:oxidized purine DNA binding"/>
    <property type="evidence" value="ECO:0007669"/>
    <property type="project" value="TreeGrafter"/>
</dbReference>
<dbReference type="InterPro" id="IPR004036">
    <property type="entry name" value="Endonuclease-III-like_CS2"/>
</dbReference>
<dbReference type="SMART" id="SM00525">
    <property type="entry name" value="FES"/>
    <property type="match status" value="1"/>
</dbReference>
<dbReference type="GO" id="GO:0006284">
    <property type="term" value="P:base-excision repair"/>
    <property type="evidence" value="ECO:0007669"/>
    <property type="project" value="UniProtKB-UniRule"/>
</dbReference>
<keyword evidence="6" id="KW-0004">4Fe-4S</keyword>
<dbReference type="FunFam" id="1.10.340.30:FF:000002">
    <property type="entry name" value="Adenine DNA glycosylase"/>
    <property type="match status" value="1"/>
</dbReference>
<sequence>MKGAPVSPLAADLLAWFGGAKRALPWREVRTPYRVLVSEVMLQQTQVATVVPFFRRWMARFPSLQALAAAPLDDVLKAWEGLGYYSRARRLQEAARAALDRHGGLPESYAALLKLPGIGPYTAAAVASLAFGERALAVDGNVKRVAARLFCLPGEVTREAVRARLEPHLPDDAPGDFNEALMELGALVCTARAPQCPRCPVQAHCGAYQQGAVARFPAPKARKRVPHVRRYALVCARDGALWLRQRPIGEMLGGLWGFPLTEEAPPGAQLGAVKHAYTHFRITATPVLVEAPPPGDGRFVRAAELRALPLAKLDHKVLEVWLERNA</sequence>
<dbReference type="SMART" id="SM00478">
    <property type="entry name" value="ENDO3c"/>
    <property type="match status" value="1"/>
</dbReference>
<evidence type="ECO:0000256" key="3">
    <source>
        <dbReference type="ARBA" id="ARBA00008343"/>
    </source>
</evidence>